<dbReference type="Pfam" id="PF00646">
    <property type="entry name" value="F-box"/>
    <property type="match status" value="1"/>
</dbReference>
<dbReference type="InterPro" id="IPR017451">
    <property type="entry name" value="F-box-assoc_interact_dom"/>
</dbReference>
<dbReference type="Proteomes" id="UP000507245">
    <property type="component" value="Unassembled WGS sequence"/>
</dbReference>
<dbReference type="SUPFAM" id="SSF81383">
    <property type="entry name" value="F-box domain"/>
    <property type="match status" value="1"/>
</dbReference>
<dbReference type="Gene3D" id="1.20.1280.50">
    <property type="match status" value="1"/>
</dbReference>
<organism evidence="3 4">
    <name type="scientific">Prunus armeniaca</name>
    <name type="common">Apricot</name>
    <name type="synonym">Armeniaca vulgaris</name>
    <dbReference type="NCBI Taxonomy" id="36596"/>
    <lineage>
        <taxon>Eukaryota</taxon>
        <taxon>Viridiplantae</taxon>
        <taxon>Streptophyta</taxon>
        <taxon>Embryophyta</taxon>
        <taxon>Tracheophyta</taxon>
        <taxon>Spermatophyta</taxon>
        <taxon>Magnoliopsida</taxon>
        <taxon>eudicotyledons</taxon>
        <taxon>Gunneridae</taxon>
        <taxon>Pentapetalae</taxon>
        <taxon>rosids</taxon>
        <taxon>fabids</taxon>
        <taxon>Rosales</taxon>
        <taxon>Rosaceae</taxon>
        <taxon>Amygdaloideae</taxon>
        <taxon>Amygdaleae</taxon>
        <taxon>Prunus</taxon>
    </lineage>
</organism>
<protein>
    <recommendedName>
        <fullName evidence="2">F-box domain-containing protein</fullName>
    </recommendedName>
</protein>
<dbReference type="PANTHER" id="PTHR31672:SF13">
    <property type="entry name" value="F-BOX PROTEIN CPR30-LIKE"/>
    <property type="match status" value="1"/>
</dbReference>
<evidence type="ECO:0000313" key="4">
    <source>
        <dbReference type="Proteomes" id="UP000507245"/>
    </source>
</evidence>
<reference evidence="4" key="1">
    <citation type="journal article" date="2020" name="Genome Biol.">
        <title>Gamete binning: chromosome-level and haplotype-resolved genome assembly enabled by high-throughput single-cell sequencing of gamete genomes.</title>
        <authorList>
            <person name="Campoy J.A."/>
            <person name="Sun H."/>
            <person name="Goel M."/>
            <person name="Jiao W.-B."/>
            <person name="Folz-Donahue K."/>
            <person name="Wang N."/>
            <person name="Rubio M."/>
            <person name="Liu C."/>
            <person name="Kukat C."/>
            <person name="Ruiz D."/>
            <person name="Huettel B."/>
            <person name="Schneeberger K."/>
        </authorList>
    </citation>
    <scope>NUCLEOTIDE SEQUENCE [LARGE SCALE GENOMIC DNA]</scope>
    <source>
        <strain evidence="4">cv. Rojo Pasion</strain>
    </source>
</reference>
<dbReference type="AlphaFoldDB" id="A0A6J5W1Y7"/>
<dbReference type="InterPro" id="IPR013187">
    <property type="entry name" value="F-box-assoc_dom_typ3"/>
</dbReference>
<dbReference type="PANTHER" id="PTHR31672">
    <property type="entry name" value="BNACNNG10540D PROTEIN"/>
    <property type="match status" value="1"/>
</dbReference>
<evidence type="ECO:0000313" key="3">
    <source>
        <dbReference type="EMBL" id="CAB4293805.1"/>
    </source>
</evidence>
<evidence type="ECO:0000259" key="2">
    <source>
        <dbReference type="PROSITE" id="PS50181"/>
    </source>
</evidence>
<gene>
    <name evidence="3" type="ORF">ORAREDHAP_LOCUS3092</name>
</gene>
<evidence type="ECO:0000256" key="1">
    <source>
        <dbReference type="SAM" id="MobiDB-lite"/>
    </source>
</evidence>
<proteinExistence type="predicted"/>
<dbReference type="OrthoDB" id="610337at2759"/>
<feature type="region of interest" description="Disordered" evidence="1">
    <location>
        <begin position="1"/>
        <end position="21"/>
    </location>
</feature>
<dbReference type="Pfam" id="PF08268">
    <property type="entry name" value="FBA_3"/>
    <property type="match status" value="1"/>
</dbReference>
<dbReference type="InterPro" id="IPR036047">
    <property type="entry name" value="F-box-like_dom_sf"/>
</dbReference>
<dbReference type="InterPro" id="IPR001810">
    <property type="entry name" value="F-box_dom"/>
</dbReference>
<dbReference type="NCBIfam" id="TIGR01640">
    <property type="entry name" value="F_box_assoc_1"/>
    <property type="match status" value="1"/>
</dbReference>
<dbReference type="SMART" id="SM00256">
    <property type="entry name" value="FBOX"/>
    <property type="match status" value="1"/>
</dbReference>
<feature type="domain" description="F-box" evidence="2">
    <location>
        <begin position="27"/>
        <end position="77"/>
    </location>
</feature>
<dbReference type="EMBL" id="CAEKKB010000001">
    <property type="protein sequence ID" value="CAB4293805.1"/>
    <property type="molecule type" value="Genomic_DNA"/>
</dbReference>
<keyword evidence="4" id="KW-1185">Reference proteome</keyword>
<dbReference type="PROSITE" id="PS50181">
    <property type="entry name" value="FBOX"/>
    <property type="match status" value="1"/>
</dbReference>
<name>A0A6J5W1Y7_PRUAR</name>
<feature type="compositionally biased region" description="Basic and acidic residues" evidence="1">
    <location>
        <begin position="11"/>
        <end position="21"/>
    </location>
</feature>
<dbReference type="InterPro" id="IPR050796">
    <property type="entry name" value="SCF_F-box_component"/>
</dbReference>
<accession>A0A6J5W1Y7</accession>
<sequence>MTKSIYDDSGENERVSSMEKQKEDHNIPYILQLPSHLLGEIFNKIQIKTLVQCRFVCKFWHRLLSDPEFTEQLFSRRTCLLLRGCGSDHLATLKNDSLGPNDVALKLLKDTIVLPKEVNIVSSCNGLLCFYKVDSWNPPYGRLYISNPITGESLALPSPPGEYETSFPSGFGFSPMSGAYKLVLFRPKSGWDDEPFLVVLVLTVGSGAWRCLGQFSYKLDYMGVCVSGFLHWMDWSRALICAFDLEREIFQELPLPPSWDSEGRNNISRLGFSVLQGCLSVTVTVGSQRKMSIWVMKEHGVKESWSLELTIGGVVVQRTCQQFFENGQIWLMLEDGPVLLKFGDGQVLLFNGGKLLAYASGKGLVDVEFDGIHFISAHVHIPSFVSPKHIIRGWSSSSGSNRE</sequence>